<dbReference type="RefSeq" id="WP_024370985.1">
    <property type="nucleotide sequence ID" value="NZ_UGGP01000001.1"/>
</dbReference>
<protein>
    <submittedName>
        <fullName evidence="3">General stress protein 17M</fullName>
    </submittedName>
</protein>
<feature type="compositionally biased region" description="Basic and acidic residues" evidence="1">
    <location>
        <begin position="123"/>
        <end position="132"/>
    </location>
</feature>
<feature type="region of interest" description="Disordered" evidence="1">
    <location>
        <begin position="123"/>
        <end position="171"/>
    </location>
</feature>
<feature type="domain" description="General stress protein 17M-like" evidence="2">
    <location>
        <begin position="6"/>
        <end position="101"/>
    </location>
</feature>
<evidence type="ECO:0000313" key="3">
    <source>
        <dbReference type="EMBL" id="STO09533.1"/>
    </source>
</evidence>
<evidence type="ECO:0000256" key="1">
    <source>
        <dbReference type="SAM" id="MobiDB-lite"/>
    </source>
</evidence>
<feature type="compositionally biased region" description="Basic and acidic residues" evidence="1">
    <location>
        <begin position="142"/>
        <end position="171"/>
    </location>
</feature>
<proteinExistence type="predicted"/>
<dbReference type="Pfam" id="PF11181">
    <property type="entry name" value="YflT"/>
    <property type="match status" value="1"/>
</dbReference>
<dbReference type="Proteomes" id="UP000254060">
    <property type="component" value="Unassembled WGS sequence"/>
</dbReference>
<dbReference type="EMBL" id="UGGP01000001">
    <property type="protein sequence ID" value="STO09533.1"/>
    <property type="molecule type" value="Genomic_DNA"/>
</dbReference>
<evidence type="ECO:0000313" key="4">
    <source>
        <dbReference type="Proteomes" id="UP000254060"/>
    </source>
</evidence>
<organism evidence="3 4">
    <name type="scientific">Exiguobacterium aurantiacum</name>
    <dbReference type="NCBI Taxonomy" id="33987"/>
    <lineage>
        <taxon>Bacteria</taxon>
        <taxon>Bacillati</taxon>
        <taxon>Bacillota</taxon>
        <taxon>Bacilli</taxon>
        <taxon>Bacillales</taxon>
        <taxon>Bacillales Family XII. Incertae Sedis</taxon>
        <taxon>Exiguobacterium</taxon>
    </lineage>
</organism>
<dbReference type="AlphaFoldDB" id="A0A377FYZ6"/>
<dbReference type="InterPro" id="IPR025889">
    <property type="entry name" value="GSP17M-like_dom"/>
</dbReference>
<reference evidence="3 4" key="1">
    <citation type="submission" date="2018-06" db="EMBL/GenBank/DDBJ databases">
        <authorList>
            <consortium name="Pathogen Informatics"/>
            <person name="Doyle S."/>
        </authorList>
    </citation>
    <scope>NUCLEOTIDE SEQUENCE [LARGE SCALE GENOMIC DNA]</scope>
    <source>
        <strain evidence="3 4">NCTC13163</strain>
    </source>
</reference>
<dbReference type="STRING" id="1397694.GCA_000702585_00393"/>
<accession>A0A377FYZ6</accession>
<dbReference type="OrthoDB" id="2678178at2"/>
<name>A0A377FYZ6_9BACL</name>
<evidence type="ECO:0000259" key="2">
    <source>
        <dbReference type="Pfam" id="PF11181"/>
    </source>
</evidence>
<gene>
    <name evidence="3" type="primary">yflT_2</name>
    <name evidence="3" type="ORF">NCTC13163_02971</name>
</gene>
<sequence>MSDRKIIGLFASEQEVMDKVDELRTAGEAEKNMHVVAKRDGEISALRYHTDVNAEAGIRDVNWLDRVKSFLHGSDRIRDELRNMGLSDAEAEEYYTAIDAGKLLLYVDKHSYDRYPNMYKKDSELDHEKGEEADGIAFDAKPFNDHDEEPRGTKDDPIVRGHSGLEDHRRL</sequence>